<accession>A0A936ZMR2</accession>
<evidence type="ECO:0000313" key="1">
    <source>
        <dbReference type="EMBL" id="MBL0407529.1"/>
    </source>
</evidence>
<proteinExistence type="predicted"/>
<gene>
    <name evidence="1" type="ORF">JKG68_26795</name>
</gene>
<organism evidence="1 2">
    <name type="scientific">Microvirga aerilata</name>
    <dbReference type="NCBI Taxonomy" id="670292"/>
    <lineage>
        <taxon>Bacteria</taxon>
        <taxon>Pseudomonadati</taxon>
        <taxon>Pseudomonadota</taxon>
        <taxon>Alphaproteobacteria</taxon>
        <taxon>Hyphomicrobiales</taxon>
        <taxon>Methylobacteriaceae</taxon>
        <taxon>Microvirga</taxon>
    </lineage>
</organism>
<name>A0A936ZMR2_9HYPH</name>
<dbReference type="RefSeq" id="WP_202064862.1">
    <property type="nucleotide sequence ID" value="NZ_JAEQMY010000089.1"/>
</dbReference>
<evidence type="ECO:0000313" key="2">
    <source>
        <dbReference type="Proteomes" id="UP000605848"/>
    </source>
</evidence>
<comment type="caution">
    <text evidence="1">The sequence shown here is derived from an EMBL/GenBank/DDBJ whole genome shotgun (WGS) entry which is preliminary data.</text>
</comment>
<dbReference type="Proteomes" id="UP000605848">
    <property type="component" value="Unassembled WGS sequence"/>
</dbReference>
<dbReference type="AlphaFoldDB" id="A0A936ZMR2"/>
<protein>
    <submittedName>
        <fullName evidence="1">Uncharacterized protein</fullName>
    </submittedName>
</protein>
<keyword evidence="2" id="KW-1185">Reference proteome</keyword>
<reference evidence="1" key="1">
    <citation type="submission" date="2021-01" db="EMBL/GenBank/DDBJ databases">
        <title>Microvirga sp.</title>
        <authorList>
            <person name="Kim M.K."/>
        </authorList>
    </citation>
    <scope>NUCLEOTIDE SEQUENCE</scope>
    <source>
        <strain evidence="1">5420S-16</strain>
    </source>
</reference>
<sequence>MPDLNALLLRSNPRVFATGRLIKGLYYSEVPKGQNAMVAFYMACDRRLERKPFLIMDFRSSQFFLDGNRDGCVDATGTLALPEIDPADFMPAVDGADELCNEDLISHRELKDLAAAPY</sequence>
<dbReference type="EMBL" id="JAEQMY010000089">
    <property type="protein sequence ID" value="MBL0407529.1"/>
    <property type="molecule type" value="Genomic_DNA"/>
</dbReference>